<protein>
    <submittedName>
        <fullName evidence="1">LysE family translocator</fullName>
    </submittedName>
</protein>
<dbReference type="EMBL" id="JBJURJ010000001">
    <property type="protein sequence ID" value="MFM9326759.1"/>
    <property type="molecule type" value="Genomic_DNA"/>
</dbReference>
<dbReference type="Proteomes" id="UP001631969">
    <property type="component" value="Unassembled WGS sequence"/>
</dbReference>
<evidence type="ECO:0000313" key="1">
    <source>
        <dbReference type="EMBL" id="MFM9326759.1"/>
    </source>
</evidence>
<evidence type="ECO:0000313" key="2">
    <source>
        <dbReference type="Proteomes" id="UP001631969"/>
    </source>
</evidence>
<name>A0ACC7NTT9_9BACL</name>
<gene>
    <name evidence="1" type="ORF">ACI1P1_00470</name>
</gene>
<sequence length="199" mass="20818">MPSVLFVKSLLLGISVAAPIGPIGMMVLQRTLKLGLKKGLASGLGVALADMICAAAVSAGIAAVLLQAGPLAWTLKLAGGMYLVGIGLRTWKAAADLAGEEKDLKGEGALSILLLTLANPGTWIAYAGAYAAIHSDLGSGWGLDYVLGVGLGSGLWWCFLSFFAGWLRTKLDRGMKRVMYRISGAMIIFFGLWGVFQLS</sequence>
<organism evidence="1 2">
    <name type="scientific">Paenibacillus mesotrionivorans</name>
    <dbReference type="NCBI Taxonomy" id="3160968"/>
    <lineage>
        <taxon>Bacteria</taxon>
        <taxon>Bacillati</taxon>
        <taxon>Bacillota</taxon>
        <taxon>Bacilli</taxon>
        <taxon>Bacillales</taxon>
        <taxon>Paenibacillaceae</taxon>
        <taxon>Paenibacillus</taxon>
    </lineage>
</organism>
<reference evidence="1" key="1">
    <citation type="submission" date="2024-12" db="EMBL/GenBank/DDBJ databases">
        <authorList>
            <person name="Wu N."/>
        </authorList>
    </citation>
    <scope>NUCLEOTIDE SEQUENCE</scope>
    <source>
        <strain evidence="1">P15</strain>
    </source>
</reference>
<accession>A0ACC7NTT9</accession>
<comment type="caution">
    <text evidence="1">The sequence shown here is derived from an EMBL/GenBank/DDBJ whole genome shotgun (WGS) entry which is preliminary data.</text>
</comment>
<keyword evidence="2" id="KW-1185">Reference proteome</keyword>
<proteinExistence type="predicted"/>